<evidence type="ECO:0000313" key="7">
    <source>
        <dbReference type="Proteomes" id="UP000685013"/>
    </source>
</evidence>
<feature type="non-terminal residue" evidence="6">
    <location>
        <position position="1"/>
    </location>
</feature>
<evidence type="ECO:0000256" key="2">
    <source>
        <dbReference type="ARBA" id="ARBA00010130"/>
    </source>
</evidence>
<accession>A0AAV6NJU1</accession>
<dbReference type="GO" id="GO:0005768">
    <property type="term" value="C:endosome"/>
    <property type="evidence" value="ECO:0007669"/>
    <property type="project" value="TreeGrafter"/>
</dbReference>
<proteinExistence type="inferred from homology"/>
<comment type="caution">
    <text evidence="6">The sequence shown here is derived from an EMBL/GenBank/DDBJ whole genome shotgun (WGS) entry which is preliminary data.</text>
</comment>
<dbReference type="GO" id="GO:0030276">
    <property type="term" value="F:clathrin binding"/>
    <property type="evidence" value="ECO:0007669"/>
    <property type="project" value="TreeGrafter"/>
</dbReference>
<dbReference type="EMBL" id="JAGKQH010000005">
    <property type="protein sequence ID" value="KAG6598309.1"/>
    <property type="molecule type" value="Genomic_DNA"/>
</dbReference>
<sequence length="624" mass="66987">MDFMKVFDQTVREIKREVNLKVLKVPEIEQKVLDATDDEPWGPHGSALAEIAQATKKFSETQMVMNVLWTRLSETGKNWRLVYKALAVIEYLVAHGSERAVDDIIEHTFQISSLSSFEHVEPNGKDMGINVRKKAENIVALLNDKDKIQEVRNKAAANREKYFGLSSTGITYKSGSASYGSSSSYSSDSYQGQSSFRGDRFRDRSSNRDSFRKEKNDQDDFKKSDWVKQDYGKGSAQNSSKDQGKTSFGTSKPSKKSEDSANQIASFSSSTPTNNSDEDFDDFDPRGTSTTTTTTTTTTTKAAAPSPKKVDLFGDSLIGDLMDAPTLVPPGKPDSSSPVVDLFADATFVSASAQVEKEPNSPSKTEIDLFASQPASVSPTVDFFASPEPVVQTETNFADAARDSKASQPASVSATIDFFASSTETNFASAARDIKASQPASVSAPIDPFASAEPVVQTETNFASTKRDSKTVDPFAALPLNSFDGSDLLGATSSRSEPVSSEPSQNPVGGPSSNLDGKSINISTAPAKKNTFQVKSGIWADSLSRGLIDLNISAPKKVSLIDVGVVGGLSDFSNEREKGLAPTYHMGQAMGAGSGLGRTGSQGIGDDFFSQLSGQQYQFGGFQK</sequence>
<keyword evidence="7" id="KW-1185">Reference proteome</keyword>
<feature type="region of interest" description="Disordered" evidence="4">
    <location>
        <begin position="181"/>
        <end position="311"/>
    </location>
</feature>
<feature type="compositionally biased region" description="Low complexity" evidence="4">
    <location>
        <begin position="288"/>
        <end position="300"/>
    </location>
</feature>
<dbReference type="PANTHER" id="PTHR12276:SF45">
    <property type="entry name" value="CLATHRIN INTERACTOR 1"/>
    <property type="match status" value="1"/>
</dbReference>
<dbReference type="InterPro" id="IPR013809">
    <property type="entry name" value="ENTH"/>
</dbReference>
<reference evidence="6 7" key="1">
    <citation type="journal article" date="2021" name="Hortic Res">
        <title>The domestication of Cucurbita argyrosperma as revealed by the genome of its wild relative.</title>
        <authorList>
            <person name="Barrera-Redondo J."/>
            <person name="Sanchez-de la Vega G."/>
            <person name="Aguirre-Liguori J.A."/>
            <person name="Castellanos-Morales G."/>
            <person name="Gutierrez-Guerrero Y.T."/>
            <person name="Aguirre-Dugua X."/>
            <person name="Aguirre-Planter E."/>
            <person name="Tenaillon M.I."/>
            <person name="Lira-Saade R."/>
            <person name="Eguiarte L.E."/>
        </authorList>
    </citation>
    <scope>NUCLEOTIDE SEQUENCE [LARGE SCALE GENOMIC DNA]</scope>
    <source>
        <strain evidence="6">JBR-2021</strain>
    </source>
</reference>
<dbReference type="Pfam" id="PF01417">
    <property type="entry name" value="ENTH"/>
    <property type="match status" value="1"/>
</dbReference>
<dbReference type="GO" id="GO:0030125">
    <property type="term" value="C:clathrin vesicle coat"/>
    <property type="evidence" value="ECO:0007669"/>
    <property type="project" value="TreeGrafter"/>
</dbReference>
<feature type="compositionally biased region" description="Polar residues" evidence="4">
    <location>
        <begin position="260"/>
        <end position="275"/>
    </location>
</feature>
<feature type="compositionally biased region" description="Low complexity" evidence="4">
    <location>
        <begin position="181"/>
        <end position="196"/>
    </location>
</feature>
<feature type="compositionally biased region" description="Polar residues" evidence="4">
    <location>
        <begin position="505"/>
        <end position="521"/>
    </location>
</feature>
<dbReference type="AlphaFoldDB" id="A0AAV6NJU1"/>
<evidence type="ECO:0000256" key="1">
    <source>
        <dbReference type="ARBA" id="ARBA00004132"/>
    </source>
</evidence>
<evidence type="ECO:0000256" key="3">
    <source>
        <dbReference type="ARBA" id="ARBA00023329"/>
    </source>
</evidence>
<feature type="region of interest" description="Disordered" evidence="4">
    <location>
        <begin position="487"/>
        <end position="521"/>
    </location>
</feature>
<keyword evidence="3" id="KW-0968">Cytoplasmic vesicle</keyword>
<comment type="similarity">
    <text evidence="2">Belongs to the epsin family.</text>
</comment>
<dbReference type="GO" id="GO:0006897">
    <property type="term" value="P:endocytosis"/>
    <property type="evidence" value="ECO:0007669"/>
    <property type="project" value="TreeGrafter"/>
</dbReference>
<evidence type="ECO:0000313" key="6">
    <source>
        <dbReference type="EMBL" id="KAG6598309.1"/>
    </source>
</evidence>
<feature type="domain" description="ENTH" evidence="5">
    <location>
        <begin position="20"/>
        <end position="152"/>
    </location>
</feature>
<dbReference type="CDD" id="cd03571">
    <property type="entry name" value="ENTH"/>
    <property type="match status" value="1"/>
</dbReference>
<dbReference type="SMART" id="SM00273">
    <property type="entry name" value="ENTH"/>
    <property type="match status" value="1"/>
</dbReference>
<gene>
    <name evidence="6" type="primary">EPSIN1</name>
    <name evidence="6" type="ORF">SDJN03_08087</name>
</gene>
<protein>
    <submittedName>
        <fullName evidence="6">Clathrin interactor EPSIN 1</fullName>
    </submittedName>
</protein>
<dbReference type="GO" id="GO:0005886">
    <property type="term" value="C:plasma membrane"/>
    <property type="evidence" value="ECO:0007669"/>
    <property type="project" value="TreeGrafter"/>
</dbReference>
<name>A0AAV6NJU1_9ROSI</name>
<feature type="compositionally biased region" description="Basic and acidic residues" evidence="4">
    <location>
        <begin position="197"/>
        <end position="231"/>
    </location>
</feature>
<dbReference type="PANTHER" id="PTHR12276">
    <property type="entry name" value="EPSIN/ENT-RELATED"/>
    <property type="match status" value="1"/>
</dbReference>
<evidence type="ECO:0000256" key="4">
    <source>
        <dbReference type="SAM" id="MobiDB-lite"/>
    </source>
</evidence>
<comment type="subcellular location">
    <subcellularLocation>
        <location evidence="1">Cytoplasmic vesicle</location>
        <location evidence="1">Clathrin-coated vesicle</location>
    </subcellularLocation>
</comment>
<dbReference type="Proteomes" id="UP000685013">
    <property type="component" value="Chromosome 5"/>
</dbReference>
<evidence type="ECO:0000259" key="5">
    <source>
        <dbReference type="PROSITE" id="PS50942"/>
    </source>
</evidence>
<organism evidence="6 7">
    <name type="scientific">Cucurbita argyrosperma subsp. sororia</name>
    <dbReference type="NCBI Taxonomy" id="37648"/>
    <lineage>
        <taxon>Eukaryota</taxon>
        <taxon>Viridiplantae</taxon>
        <taxon>Streptophyta</taxon>
        <taxon>Embryophyta</taxon>
        <taxon>Tracheophyta</taxon>
        <taxon>Spermatophyta</taxon>
        <taxon>Magnoliopsida</taxon>
        <taxon>eudicotyledons</taxon>
        <taxon>Gunneridae</taxon>
        <taxon>Pentapetalae</taxon>
        <taxon>rosids</taxon>
        <taxon>fabids</taxon>
        <taxon>Cucurbitales</taxon>
        <taxon>Cucurbitaceae</taxon>
        <taxon>Cucurbiteae</taxon>
        <taxon>Cucurbita</taxon>
    </lineage>
</organism>
<feature type="compositionally biased region" description="Low complexity" evidence="4">
    <location>
        <begin position="493"/>
        <end position="504"/>
    </location>
</feature>
<dbReference type="GO" id="GO:0005543">
    <property type="term" value="F:phospholipid binding"/>
    <property type="evidence" value="ECO:0007669"/>
    <property type="project" value="TreeGrafter"/>
</dbReference>
<feature type="compositionally biased region" description="Polar residues" evidence="4">
    <location>
        <begin position="235"/>
        <end position="252"/>
    </location>
</feature>
<dbReference type="PROSITE" id="PS50942">
    <property type="entry name" value="ENTH"/>
    <property type="match status" value="1"/>
</dbReference>
<dbReference type="FunFam" id="1.25.40.90:FF:000006">
    <property type="entry name" value="Clathrin interactor 1"/>
    <property type="match status" value="1"/>
</dbReference>